<dbReference type="EMBL" id="LNRQ01000008">
    <property type="protein sequence ID" value="KZM83685.1"/>
    <property type="molecule type" value="Genomic_DNA"/>
</dbReference>
<dbReference type="OrthoDB" id="5065855at2759"/>
<dbReference type="InterPro" id="IPR003657">
    <property type="entry name" value="WRKY_dom"/>
</dbReference>
<feature type="compositionally biased region" description="Low complexity" evidence="7">
    <location>
        <begin position="1"/>
        <end position="18"/>
    </location>
</feature>
<evidence type="ECO:0000256" key="3">
    <source>
        <dbReference type="ARBA" id="ARBA00023015"/>
    </source>
</evidence>
<protein>
    <recommendedName>
        <fullName evidence="8">WRKY domain-containing protein</fullName>
    </recommendedName>
</protein>
<evidence type="ECO:0000256" key="4">
    <source>
        <dbReference type="ARBA" id="ARBA00023125"/>
    </source>
</evidence>
<dbReference type="InterPro" id="IPR036576">
    <property type="entry name" value="WRKY_dom_sf"/>
</dbReference>
<dbReference type="InterPro" id="IPR044810">
    <property type="entry name" value="WRKY_plant"/>
</dbReference>
<evidence type="ECO:0000256" key="6">
    <source>
        <dbReference type="ARBA" id="ARBA00023242"/>
    </source>
</evidence>
<evidence type="ECO:0000256" key="7">
    <source>
        <dbReference type="SAM" id="MobiDB-lite"/>
    </source>
</evidence>
<organism evidence="9">
    <name type="scientific">Daucus carota subsp. sativus</name>
    <name type="common">Carrot</name>
    <dbReference type="NCBI Taxonomy" id="79200"/>
    <lineage>
        <taxon>Eukaryota</taxon>
        <taxon>Viridiplantae</taxon>
        <taxon>Streptophyta</taxon>
        <taxon>Embryophyta</taxon>
        <taxon>Tracheophyta</taxon>
        <taxon>Spermatophyta</taxon>
        <taxon>Magnoliopsida</taxon>
        <taxon>eudicotyledons</taxon>
        <taxon>Gunneridae</taxon>
        <taxon>Pentapetalae</taxon>
        <taxon>asterids</taxon>
        <taxon>campanulids</taxon>
        <taxon>Apiales</taxon>
        <taxon>Apiaceae</taxon>
        <taxon>Apioideae</taxon>
        <taxon>Scandiceae</taxon>
        <taxon>Daucinae</taxon>
        <taxon>Daucus</taxon>
        <taxon>Daucus sect. Daucus</taxon>
    </lineage>
</organism>
<dbReference type="FunFam" id="2.20.25.80:FF:000001">
    <property type="entry name" value="WRKY transcription factor 33"/>
    <property type="match status" value="1"/>
</dbReference>
<evidence type="ECO:0000256" key="5">
    <source>
        <dbReference type="ARBA" id="ARBA00023163"/>
    </source>
</evidence>
<keyword evidence="3" id="KW-0805">Transcription regulation</keyword>
<sequence>MNSSSSSSFGGNMNTSNSETTQPDFTYSAQFMNSSFTDLLAQPDNNDFGSNWGFDHSKPKPNSHHSALPFSPTNFSPSSFLSFFDSPIQPSTSNIVSSSTNGNFDGQVLMEGNGNYANVSFPTQARNSMEELMKRQEGDSNMKFFGEGNDFSSMTRTVKPELGVVDRYSPELSAVRSNVQISTALPSSIQTHYTQSSQSSRDQRKLDDGYNWRKYGQKQVKGTENPRSYYKCTVLNCPTKKKVETTLDGHITEIVYKGNHSHPKPQSTKLSRSYQKPLGSSSDISIQQLDNGYGEHFTTPENSSASFGDDDAEQGSVSKSGEDNANEPEAKRWKGEYENEASSALGSRTVREPRIVVQTTSDIDILDDGYRWRKYGQKVVKGNPNPRSYYKCTFVGCPVRKHVERASHDLRAVITTYEGKHNHDVPAPRGSGSYPVIRPSSDGTMASAPMAVRPTTNYTNPLQNTRAPMPNGQAPFTLEMLQGQGNYGLSRFVNSTNTYINRTQEANVQFAAAKEEPDNESFFNSFLG</sequence>
<evidence type="ECO:0000259" key="8">
    <source>
        <dbReference type="PROSITE" id="PS50811"/>
    </source>
</evidence>
<feature type="domain" description="WRKY" evidence="8">
    <location>
        <begin position="201"/>
        <end position="265"/>
    </location>
</feature>
<keyword evidence="4" id="KW-0238">DNA-binding</keyword>
<dbReference type="PANTHER" id="PTHR31221:SF1">
    <property type="entry name" value="WRKY TRANSCRIPTION FACTOR 33-RELATED"/>
    <property type="match status" value="1"/>
</dbReference>
<dbReference type="PANTHER" id="PTHR31221">
    <property type="entry name" value="WRKY TRANSCRIPTION FACTOR PROTEIN 1-RELATED"/>
    <property type="match status" value="1"/>
</dbReference>
<evidence type="ECO:0000256" key="1">
    <source>
        <dbReference type="ARBA" id="ARBA00004123"/>
    </source>
</evidence>
<dbReference type="Pfam" id="PF03106">
    <property type="entry name" value="WRKY"/>
    <property type="match status" value="2"/>
</dbReference>
<dbReference type="STRING" id="79200.A0A175YJE8"/>
<dbReference type="GO" id="GO:0009409">
    <property type="term" value="P:response to cold"/>
    <property type="evidence" value="ECO:0007669"/>
    <property type="project" value="EnsemblPlants"/>
</dbReference>
<gene>
    <name evidence="9" type="ORF">DCAR_028893</name>
</gene>
<proteinExistence type="predicted"/>
<keyword evidence="5" id="KW-0804">Transcription</keyword>
<feature type="region of interest" description="Disordered" evidence="7">
    <location>
        <begin position="256"/>
        <end position="345"/>
    </location>
</feature>
<name>A0A175YJE8_DAUCS</name>
<dbReference type="Gene3D" id="2.20.25.80">
    <property type="entry name" value="WRKY domain"/>
    <property type="match status" value="2"/>
</dbReference>
<feature type="compositionally biased region" description="Basic and acidic residues" evidence="7">
    <location>
        <begin position="201"/>
        <end position="211"/>
    </location>
</feature>
<dbReference type="AlphaFoldDB" id="A0A175YJE8"/>
<dbReference type="GO" id="GO:0010120">
    <property type="term" value="P:camalexin biosynthetic process"/>
    <property type="evidence" value="ECO:0007669"/>
    <property type="project" value="EnsemblPlants"/>
</dbReference>
<dbReference type="GO" id="GO:0009651">
    <property type="term" value="P:response to salt stress"/>
    <property type="evidence" value="ECO:0007669"/>
    <property type="project" value="EnsemblPlants"/>
</dbReference>
<dbReference type="SUPFAM" id="SSF118290">
    <property type="entry name" value="WRKY DNA-binding domain"/>
    <property type="match status" value="2"/>
</dbReference>
<feature type="compositionally biased region" description="Basic and acidic residues" evidence="7">
    <location>
        <begin position="328"/>
        <end position="337"/>
    </location>
</feature>
<evidence type="ECO:0000256" key="2">
    <source>
        <dbReference type="ARBA" id="ARBA00022737"/>
    </source>
</evidence>
<reference evidence="9" key="1">
    <citation type="journal article" date="2016" name="Nat. Genet.">
        <title>A high-quality carrot genome assembly provides new insights into carotenoid accumulation and asterid genome evolution.</title>
        <authorList>
            <person name="Iorizzo M."/>
            <person name="Ellison S."/>
            <person name="Senalik D."/>
            <person name="Zeng P."/>
            <person name="Satapoomin P."/>
            <person name="Huang J."/>
            <person name="Bowman M."/>
            <person name="Iovene M."/>
            <person name="Sanseverino W."/>
            <person name="Cavagnaro P."/>
            <person name="Yildiz M."/>
            <person name="Macko-Podgorni A."/>
            <person name="Moranska E."/>
            <person name="Grzebelus E."/>
            <person name="Grzebelus D."/>
            <person name="Ashrafi H."/>
            <person name="Zheng Z."/>
            <person name="Cheng S."/>
            <person name="Spooner D."/>
            <person name="Van Deynze A."/>
            <person name="Simon P."/>
        </authorList>
    </citation>
    <scope>NUCLEOTIDE SEQUENCE [LARGE SCALE GENOMIC DNA]</scope>
    <source>
        <tissue evidence="9">Leaf</tissue>
    </source>
</reference>
<accession>A0A175YJE8</accession>
<feature type="region of interest" description="Disordered" evidence="7">
    <location>
        <begin position="190"/>
        <end position="211"/>
    </location>
</feature>
<dbReference type="GO" id="GO:0042742">
    <property type="term" value="P:defense response to bacterium"/>
    <property type="evidence" value="ECO:0007669"/>
    <property type="project" value="EnsemblPlants"/>
</dbReference>
<comment type="subcellular location">
    <subcellularLocation>
        <location evidence="1">Nucleus</location>
    </subcellularLocation>
</comment>
<dbReference type="GO" id="GO:0005634">
    <property type="term" value="C:nucleus"/>
    <property type="evidence" value="ECO:0007669"/>
    <property type="project" value="UniProtKB-SubCell"/>
</dbReference>
<feature type="region of interest" description="Disordered" evidence="7">
    <location>
        <begin position="1"/>
        <end position="24"/>
    </location>
</feature>
<dbReference type="KEGG" id="dcr:108197564"/>
<dbReference type="FunFam" id="2.20.25.80:FF:000006">
    <property type="entry name" value="WRKY transcription factor"/>
    <property type="match status" value="1"/>
</dbReference>
<feature type="compositionally biased region" description="Polar residues" evidence="7">
    <location>
        <begin position="264"/>
        <end position="290"/>
    </location>
</feature>
<dbReference type="GO" id="GO:0010508">
    <property type="term" value="P:positive regulation of autophagy"/>
    <property type="evidence" value="ECO:0007669"/>
    <property type="project" value="EnsemblPlants"/>
</dbReference>
<dbReference type="GO" id="GO:0050832">
    <property type="term" value="P:defense response to fungus"/>
    <property type="evidence" value="ECO:0007669"/>
    <property type="project" value="EnsemblPlants"/>
</dbReference>
<dbReference type="GO" id="GO:0000976">
    <property type="term" value="F:transcription cis-regulatory region binding"/>
    <property type="evidence" value="ECO:0007669"/>
    <property type="project" value="EnsemblPlants"/>
</dbReference>
<dbReference type="GO" id="GO:0070370">
    <property type="term" value="P:cellular heat acclimation"/>
    <property type="evidence" value="ECO:0007669"/>
    <property type="project" value="EnsemblPlants"/>
</dbReference>
<dbReference type="OMA" id="FNWMGNS"/>
<dbReference type="PROSITE" id="PS50811">
    <property type="entry name" value="WRKY"/>
    <property type="match status" value="2"/>
</dbReference>
<dbReference type="GO" id="GO:0003700">
    <property type="term" value="F:DNA-binding transcription factor activity"/>
    <property type="evidence" value="ECO:0007669"/>
    <property type="project" value="EnsemblPlants"/>
</dbReference>
<dbReference type="GO" id="GO:0009414">
    <property type="term" value="P:response to water deprivation"/>
    <property type="evidence" value="ECO:0007669"/>
    <property type="project" value="EnsemblPlants"/>
</dbReference>
<dbReference type="Gramene" id="KZM83685">
    <property type="protein sequence ID" value="KZM83685"/>
    <property type="gene ID" value="DCAR_028893"/>
</dbReference>
<dbReference type="SMART" id="SM00774">
    <property type="entry name" value="WRKY"/>
    <property type="match status" value="2"/>
</dbReference>
<evidence type="ECO:0000313" key="9">
    <source>
        <dbReference type="EMBL" id="KZM83685.1"/>
    </source>
</evidence>
<feature type="domain" description="WRKY" evidence="8">
    <location>
        <begin position="361"/>
        <end position="426"/>
    </location>
</feature>
<keyword evidence="6" id="KW-0539">Nucleus</keyword>
<dbReference type="GO" id="GO:0009627">
    <property type="term" value="P:systemic acquired resistance"/>
    <property type="evidence" value="ECO:0007669"/>
    <property type="project" value="EnsemblPlants"/>
</dbReference>
<comment type="caution">
    <text evidence="9">The sequence shown here is derived from an EMBL/GenBank/DDBJ whole genome shotgun (WGS) entry which is preliminary data.</text>
</comment>
<feature type="compositionally biased region" description="Polar residues" evidence="7">
    <location>
        <begin position="190"/>
        <end position="200"/>
    </location>
</feature>
<keyword evidence="2" id="KW-0677">Repeat</keyword>